<sequence length="138" mass="15152">MGVAENNEVLRGILDYLVECTGKSTFVVKFEDFGLREELEPYFDGMVIWAHREKLISMMSSSNLHNAHTDFSYATLVNPSITSLGVAVAGLAMTKLDNNFMLATSMVKNPELMKTISDEPAPPIQIEGRGVMGLIQGP</sequence>
<reference evidence="1" key="1">
    <citation type="journal article" date="2015" name="Nature">
        <title>Complex archaea that bridge the gap between prokaryotes and eukaryotes.</title>
        <authorList>
            <person name="Spang A."/>
            <person name="Saw J.H."/>
            <person name="Jorgensen S.L."/>
            <person name="Zaremba-Niedzwiedzka K."/>
            <person name="Martijn J."/>
            <person name="Lind A.E."/>
            <person name="van Eijk R."/>
            <person name="Schleper C."/>
            <person name="Guy L."/>
            <person name="Ettema T.J."/>
        </authorList>
    </citation>
    <scope>NUCLEOTIDE SEQUENCE</scope>
</reference>
<proteinExistence type="predicted"/>
<name>A0A0F9YUW2_9ZZZZ</name>
<gene>
    <name evidence="1" type="ORF">LCGC14_0045740</name>
</gene>
<accession>A0A0F9YUW2</accession>
<dbReference type="AlphaFoldDB" id="A0A0F9YUW2"/>
<organism evidence="1">
    <name type="scientific">marine sediment metagenome</name>
    <dbReference type="NCBI Taxonomy" id="412755"/>
    <lineage>
        <taxon>unclassified sequences</taxon>
        <taxon>metagenomes</taxon>
        <taxon>ecological metagenomes</taxon>
    </lineage>
</organism>
<dbReference type="EMBL" id="LAZR01000009">
    <property type="protein sequence ID" value="KKO08634.1"/>
    <property type="molecule type" value="Genomic_DNA"/>
</dbReference>
<comment type="caution">
    <text evidence="1">The sequence shown here is derived from an EMBL/GenBank/DDBJ whole genome shotgun (WGS) entry which is preliminary data.</text>
</comment>
<evidence type="ECO:0000313" key="1">
    <source>
        <dbReference type="EMBL" id="KKO08634.1"/>
    </source>
</evidence>
<protein>
    <submittedName>
        <fullName evidence="1">Uncharacterized protein</fullName>
    </submittedName>
</protein>